<protein>
    <submittedName>
        <fullName evidence="1">Uncharacterized protein</fullName>
    </submittedName>
</protein>
<evidence type="ECO:0000313" key="1">
    <source>
        <dbReference type="EMBL" id="GMN59283.1"/>
    </source>
</evidence>
<sequence length="107" mass="11444">MKQNQIITTQTVYYALLWKTPLIPTKLNGFTGPIWGVFLFSKQIDAAVKKGYGFVGVGLGSSYRRLEWGSGGVLGQIGGGPFQSHIAEIIALRAGLDMAKACGLAKV</sequence>
<proteinExistence type="predicted"/>
<dbReference type="Proteomes" id="UP001187192">
    <property type="component" value="Unassembled WGS sequence"/>
</dbReference>
<organism evidence="1 2">
    <name type="scientific">Ficus carica</name>
    <name type="common">Common fig</name>
    <dbReference type="NCBI Taxonomy" id="3494"/>
    <lineage>
        <taxon>Eukaryota</taxon>
        <taxon>Viridiplantae</taxon>
        <taxon>Streptophyta</taxon>
        <taxon>Embryophyta</taxon>
        <taxon>Tracheophyta</taxon>
        <taxon>Spermatophyta</taxon>
        <taxon>Magnoliopsida</taxon>
        <taxon>eudicotyledons</taxon>
        <taxon>Gunneridae</taxon>
        <taxon>Pentapetalae</taxon>
        <taxon>rosids</taxon>
        <taxon>fabids</taxon>
        <taxon>Rosales</taxon>
        <taxon>Moraceae</taxon>
        <taxon>Ficeae</taxon>
        <taxon>Ficus</taxon>
    </lineage>
</organism>
<reference evidence="1" key="1">
    <citation type="submission" date="2023-07" db="EMBL/GenBank/DDBJ databases">
        <title>draft genome sequence of fig (Ficus carica).</title>
        <authorList>
            <person name="Takahashi T."/>
            <person name="Nishimura K."/>
        </authorList>
    </citation>
    <scope>NUCLEOTIDE SEQUENCE</scope>
</reference>
<name>A0AA88IWG5_FICCA</name>
<dbReference type="EMBL" id="BTGU01000085">
    <property type="protein sequence ID" value="GMN59283.1"/>
    <property type="molecule type" value="Genomic_DNA"/>
</dbReference>
<dbReference type="AlphaFoldDB" id="A0AA88IWG5"/>
<accession>A0AA88IWG5</accession>
<gene>
    <name evidence="1" type="ORF">TIFTF001_028377</name>
</gene>
<keyword evidence="2" id="KW-1185">Reference proteome</keyword>
<evidence type="ECO:0000313" key="2">
    <source>
        <dbReference type="Proteomes" id="UP001187192"/>
    </source>
</evidence>
<comment type="caution">
    <text evidence="1">The sequence shown here is derived from an EMBL/GenBank/DDBJ whole genome shotgun (WGS) entry which is preliminary data.</text>
</comment>